<dbReference type="Proteomes" id="UP000295066">
    <property type="component" value="Unassembled WGS sequence"/>
</dbReference>
<reference evidence="13 14" key="1">
    <citation type="submission" date="2019-03" db="EMBL/GenBank/DDBJ databases">
        <title>Genomic Encyclopedia of Type Strains, Phase IV (KMG-IV): sequencing the most valuable type-strain genomes for metagenomic binning, comparative biology and taxonomic classification.</title>
        <authorList>
            <person name="Goeker M."/>
        </authorList>
    </citation>
    <scope>NUCLEOTIDE SEQUENCE [LARGE SCALE GENOMIC DNA]</scope>
    <source>
        <strain evidence="13 14">DSM 25964</strain>
    </source>
</reference>
<dbReference type="InterPro" id="IPR020568">
    <property type="entry name" value="Ribosomal_Su5_D2-typ_SF"/>
</dbReference>
<dbReference type="RefSeq" id="WP_133955487.1">
    <property type="nucleotide sequence ID" value="NZ_SORI01000001.1"/>
</dbReference>
<dbReference type="InterPro" id="IPR015870">
    <property type="entry name" value="UDP-acyl_N-AcGlcN_deAcase_N"/>
</dbReference>
<dbReference type="EMBL" id="SORI01000001">
    <property type="protein sequence ID" value="TDY65091.1"/>
    <property type="molecule type" value="Genomic_DNA"/>
</dbReference>
<feature type="binding site" evidence="12">
    <location>
        <position position="235"/>
    </location>
    <ligand>
        <name>Zn(2+)</name>
        <dbReference type="ChEBI" id="CHEBI:29105"/>
    </ligand>
</feature>
<keyword evidence="14" id="KW-1185">Reference proteome</keyword>
<dbReference type="InterPro" id="IPR011334">
    <property type="entry name" value="UDP-acyl_GlcNac_deAcase_C"/>
</dbReference>
<evidence type="ECO:0000313" key="14">
    <source>
        <dbReference type="Proteomes" id="UP000295066"/>
    </source>
</evidence>
<keyword evidence="9 12" id="KW-0862">Zinc</keyword>
<keyword evidence="6 12" id="KW-0441">Lipid A biosynthesis</keyword>
<dbReference type="Pfam" id="PF03331">
    <property type="entry name" value="LpxC"/>
    <property type="match status" value="1"/>
</dbReference>
<keyword evidence="7 12" id="KW-0479">Metal-binding</keyword>
<dbReference type="NCBIfam" id="TIGR00325">
    <property type="entry name" value="lpxC"/>
    <property type="match status" value="1"/>
</dbReference>
<accession>A0A4V3HHF7</accession>
<name>A0A4V3HHF7_9BACT</name>
<evidence type="ECO:0000256" key="11">
    <source>
        <dbReference type="ARBA" id="ARBA00024535"/>
    </source>
</evidence>
<evidence type="ECO:0000256" key="5">
    <source>
        <dbReference type="ARBA" id="ARBA00022516"/>
    </source>
</evidence>
<proteinExistence type="inferred from homology"/>
<dbReference type="HAMAP" id="MF_00388">
    <property type="entry name" value="LpxC"/>
    <property type="match status" value="1"/>
</dbReference>
<dbReference type="AlphaFoldDB" id="A0A4V3HHF7"/>
<keyword evidence="10 12" id="KW-0443">Lipid metabolism</keyword>
<keyword evidence="8 12" id="KW-0378">Hydrolase</keyword>
<feature type="active site" description="Proton donor" evidence="12">
    <location>
        <position position="262"/>
    </location>
</feature>
<comment type="cofactor">
    <cofactor evidence="1 12">
        <name>Zn(2+)</name>
        <dbReference type="ChEBI" id="CHEBI:29105"/>
    </cofactor>
</comment>
<dbReference type="GO" id="GO:0046872">
    <property type="term" value="F:metal ion binding"/>
    <property type="evidence" value="ECO:0007669"/>
    <property type="project" value="UniProtKB-KW"/>
</dbReference>
<comment type="function">
    <text evidence="2 12">Catalyzes the hydrolysis of UDP-3-O-myristoyl-N-acetylglucosamine to form UDP-3-O-myristoylglucosamine and acetate, the committed step in lipid A biosynthesis.</text>
</comment>
<evidence type="ECO:0000256" key="8">
    <source>
        <dbReference type="ARBA" id="ARBA00022801"/>
    </source>
</evidence>
<dbReference type="PANTHER" id="PTHR33694">
    <property type="entry name" value="UDP-3-O-ACYL-N-ACETYLGLUCOSAMINE DEACETYLASE 1, MITOCHONDRIAL-RELATED"/>
    <property type="match status" value="1"/>
</dbReference>
<gene>
    <name evidence="12" type="primary">lpxC</name>
    <name evidence="13" type="ORF">C8D99_101241</name>
</gene>
<comment type="similarity">
    <text evidence="12">Belongs to the LpxC family.</text>
</comment>
<dbReference type="OrthoDB" id="9772788at2"/>
<dbReference type="GO" id="GO:0016020">
    <property type="term" value="C:membrane"/>
    <property type="evidence" value="ECO:0007669"/>
    <property type="project" value="GOC"/>
</dbReference>
<feature type="binding site" evidence="12">
    <location>
        <position position="74"/>
    </location>
    <ligand>
        <name>Zn(2+)</name>
        <dbReference type="ChEBI" id="CHEBI:29105"/>
    </ligand>
</feature>
<evidence type="ECO:0000256" key="2">
    <source>
        <dbReference type="ARBA" id="ARBA00002923"/>
    </source>
</evidence>
<dbReference type="SUPFAM" id="SSF54211">
    <property type="entry name" value="Ribosomal protein S5 domain 2-like"/>
    <property type="match status" value="2"/>
</dbReference>
<comment type="pathway">
    <text evidence="3 12">Glycolipid biosynthesis; lipid IV(A) biosynthesis; lipid IV(A) from (3R)-3-hydroxytetradecanoyl-[acyl-carrier-protein] and UDP-N-acetyl-alpha-D-glucosamine: step 2/6.</text>
</comment>
<dbReference type="UniPathway" id="UPA00359">
    <property type="reaction ID" value="UER00478"/>
</dbReference>
<evidence type="ECO:0000256" key="12">
    <source>
        <dbReference type="HAMAP-Rule" id="MF_00388"/>
    </source>
</evidence>
<sequence>MEYRRLTRDIVFSGKGLHTGEDCRVTLTPGVPGEGVTVDRGRGSFPLETCSFSGTGRGTEVFLPAGQSVKTPEHLFAALYGLGIWSVRISAEGPEIPALDGCSAAFTEALLAGSSPIAEGEEQPKPFAPSVPLAVEDPARNAVLFAFPSYELSLSYVISYEGTPIGTQAFDFRLSQESFRSLLAPSRTFALASEVQALLDRGLAKGGSLENAVVVGETSVSAAGGLRFPDEFVRHKILDLLGDLYLLGRPLRARVVALRAGHDLHCRLAERLMFLSRSRHSRKKETNHV</sequence>
<feature type="binding site" evidence="12">
    <location>
        <position position="239"/>
    </location>
    <ligand>
        <name>Zn(2+)</name>
        <dbReference type="ChEBI" id="CHEBI:29105"/>
    </ligand>
</feature>
<evidence type="ECO:0000256" key="1">
    <source>
        <dbReference type="ARBA" id="ARBA00001947"/>
    </source>
</evidence>
<dbReference type="GO" id="GO:0103117">
    <property type="term" value="F:UDP-3-O-acyl-N-acetylglucosamine deacetylase activity"/>
    <property type="evidence" value="ECO:0007669"/>
    <property type="project" value="UniProtKB-UniRule"/>
</dbReference>
<organism evidence="13 14">
    <name type="scientific">Aminivibrio pyruvatiphilus</name>
    <dbReference type="NCBI Taxonomy" id="1005740"/>
    <lineage>
        <taxon>Bacteria</taxon>
        <taxon>Thermotogati</taxon>
        <taxon>Synergistota</taxon>
        <taxon>Synergistia</taxon>
        <taxon>Synergistales</taxon>
        <taxon>Aminobacteriaceae</taxon>
        <taxon>Aminivibrio</taxon>
    </lineage>
</organism>
<comment type="catalytic activity">
    <reaction evidence="11 12">
        <text>a UDP-3-O-[(3R)-3-hydroxyacyl]-N-acetyl-alpha-D-glucosamine + H2O = a UDP-3-O-[(3R)-3-hydroxyacyl]-alpha-D-glucosamine + acetate</text>
        <dbReference type="Rhea" id="RHEA:67816"/>
        <dbReference type="ChEBI" id="CHEBI:15377"/>
        <dbReference type="ChEBI" id="CHEBI:30089"/>
        <dbReference type="ChEBI" id="CHEBI:137740"/>
        <dbReference type="ChEBI" id="CHEBI:173225"/>
        <dbReference type="EC" id="3.5.1.108"/>
    </reaction>
</comment>
<dbReference type="EC" id="3.5.1.108" evidence="4 12"/>
<evidence type="ECO:0000256" key="3">
    <source>
        <dbReference type="ARBA" id="ARBA00005002"/>
    </source>
</evidence>
<evidence type="ECO:0000256" key="6">
    <source>
        <dbReference type="ARBA" id="ARBA00022556"/>
    </source>
</evidence>
<comment type="caution">
    <text evidence="13">The sequence shown here is derived from an EMBL/GenBank/DDBJ whole genome shotgun (WGS) entry which is preliminary data.</text>
</comment>
<evidence type="ECO:0000256" key="9">
    <source>
        <dbReference type="ARBA" id="ARBA00022833"/>
    </source>
</evidence>
<evidence type="ECO:0000256" key="10">
    <source>
        <dbReference type="ARBA" id="ARBA00023098"/>
    </source>
</evidence>
<dbReference type="InterPro" id="IPR004463">
    <property type="entry name" value="UDP-acyl_GlcNac_deAcase"/>
</dbReference>
<keyword evidence="5 12" id="KW-0444">Lipid biosynthesis</keyword>
<evidence type="ECO:0000256" key="7">
    <source>
        <dbReference type="ARBA" id="ARBA00022723"/>
    </source>
</evidence>
<evidence type="ECO:0000256" key="4">
    <source>
        <dbReference type="ARBA" id="ARBA00012745"/>
    </source>
</evidence>
<dbReference type="Gene3D" id="3.30.230.20">
    <property type="entry name" value="lpxc deacetylase, domain 1"/>
    <property type="match status" value="1"/>
</dbReference>
<protein>
    <recommendedName>
        <fullName evidence="4 12">UDP-3-O-acyl-N-acetylglucosamine deacetylase</fullName>
        <shortName evidence="12">UDP-3-O-acyl-GlcNAc deacetylase</shortName>
        <ecNumber evidence="4 12">3.5.1.108</ecNumber>
    </recommendedName>
    <alternativeName>
        <fullName evidence="12">UDP-3-O-[R-3-hydroxymyristoyl]-N-acetylglucosamine deacetylase</fullName>
    </alternativeName>
</protein>
<dbReference type="GO" id="GO:0009245">
    <property type="term" value="P:lipid A biosynthetic process"/>
    <property type="evidence" value="ECO:0007669"/>
    <property type="project" value="UniProtKB-UniRule"/>
</dbReference>
<evidence type="ECO:0000313" key="13">
    <source>
        <dbReference type="EMBL" id="TDY65091.1"/>
    </source>
</evidence>
<dbReference type="Gene3D" id="3.30.1700.10">
    <property type="entry name" value="lpxc deacetylase, domain 2"/>
    <property type="match status" value="1"/>
</dbReference>
<dbReference type="PANTHER" id="PTHR33694:SF1">
    <property type="entry name" value="UDP-3-O-ACYL-N-ACETYLGLUCOSAMINE DEACETYLASE 1, MITOCHONDRIAL-RELATED"/>
    <property type="match status" value="1"/>
</dbReference>